<sequence length="240" mass="27264">MVEKLKLNAGEEVDFYEIKPGVFTLVKKDAVEGMLREQIGEVEIPGGKKGLSPEEMELLRKLNSTKFSERIPYNVHKKLNSKERDVLSRLVEDGAVRIYKGGKYSKTGVYDISNDVYSILKNEKQGRTEPTPEAALDKAGYAVIDDAREVERICNNLEKEIRSGNIVGTRGFDKKFYIARRIWLVGASEKVRQVMKKGAKNVYDLSRELRMDESALRVVLEIMRETGDAIERSKGVYELV</sequence>
<evidence type="ECO:0000313" key="1">
    <source>
        <dbReference type="EMBL" id="QLJ52373.1"/>
    </source>
</evidence>
<accession>A0A7D5XEC2</accession>
<dbReference type="Proteomes" id="UP000510821">
    <property type="component" value="Chromosome"/>
</dbReference>
<reference evidence="2" key="1">
    <citation type="submission" date="2020-07" db="EMBL/GenBank/DDBJ databases">
        <title>Metabolic diversity and evolutionary history of the archaeal phylum ###Micrarchaeota### uncovered from a freshwater lake metagenome.</title>
        <authorList>
            <person name="Kadnikov V.V."/>
            <person name="Savvichev A.S."/>
            <person name="Mardanov A.V."/>
            <person name="Beletsky A.V."/>
            <person name="Chupakov A.V."/>
            <person name="Kokryatskaya N.M."/>
            <person name="Pimenov N.V."/>
            <person name="Ravin N.V."/>
        </authorList>
    </citation>
    <scope>NUCLEOTIDE SEQUENCE [LARGE SCALE GENOMIC DNA]</scope>
</reference>
<organism evidence="1 2">
    <name type="scientific">Fermentimicrarchaeum limneticum</name>
    <dbReference type="NCBI Taxonomy" id="2795018"/>
    <lineage>
        <taxon>Archaea</taxon>
        <taxon>Candidatus Micrarchaeota</taxon>
        <taxon>Candidatus Fermentimicrarchaeales</taxon>
        <taxon>Candidatus Fermentimicrarchaeaceae</taxon>
        <taxon>Candidatus Fermentimicrarchaeum</taxon>
    </lineage>
</organism>
<name>A0A7D5XEC2_FERL1</name>
<proteinExistence type="predicted"/>
<dbReference type="EMBL" id="CP058998">
    <property type="protein sequence ID" value="QLJ52373.1"/>
    <property type="molecule type" value="Genomic_DNA"/>
</dbReference>
<dbReference type="KEGG" id="flt:Sv326_0198"/>
<gene>
    <name evidence="1" type="ORF">Sv326_0198</name>
</gene>
<dbReference type="AlphaFoldDB" id="A0A7D5XEC2"/>
<protein>
    <submittedName>
        <fullName evidence="1">Uncharacterized protein</fullName>
    </submittedName>
</protein>
<evidence type="ECO:0000313" key="2">
    <source>
        <dbReference type="Proteomes" id="UP000510821"/>
    </source>
</evidence>